<evidence type="ECO:0000256" key="3">
    <source>
        <dbReference type="SAM" id="SignalP"/>
    </source>
</evidence>
<feature type="coiled-coil region" evidence="1">
    <location>
        <begin position="37"/>
        <end position="71"/>
    </location>
</feature>
<sequence>MTFYLLISVAAFAPAPAVPRLSFRPVRTRTAPPVAADADAEAKILKLEAELKRLKAEAVEAELKALKAEAGMPAATTPAATPIREVVREAMAAAEERAAAAPPPPPPSPPPSEAPLLPSPEELGVDGQLCALVFYAEDGNNPKLEELLDAFEDEAAELAACGCALVGVRKAEETEKACGKEAEYKERFPSFNFVGGLEKLVEQRVALGLPREWGVLEERELYYDPVVVLLTAEGRMQYTVSHAGLRAPYMVGNLMRELHGLVPTGAQLSRAEEEAVRVAAYDENAAWAKARGLISATSMPEHGIDLAQATTSSRPLLAGVDAAALPEAIDEATSLSVAEPCSVLTQAPLYSKDGVKAPAWFARAKRLSEAGLNPKDSGGAKQAEERERWNGTAPSATPGPFPLGPKGQRLARDAAGGAERCERVSEALAEASARQRKLLGGLLQTLDDELGAM</sequence>
<evidence type="ECO:0008006" key="6">
    <source>
        <dbReference type="Google" id="ProtNLM"/>
    </source>
</evidence>
<keyword evidence="3" id="KW-0732">Signal</keyword>
<dbReference type="KEGG" id="ehx:EMIHUDRAFT_212355"/>
<dbReference type="GeneID" id="17259983"/>
<accession>A0A0D3IRF1</accession>
<protein>
    <recommendedName>
        <fullName evidence="6">Thioredoxin domain-containing protein</fullName>
    </recommendedName>
</protein>
<dbReference type="EnsemblProtists" id="EOD13836">
    <property type="protein sequence ID" value="EOD13836"/>
    <property type="gene ID" value="EMIHUDRAFT_212355"/>
</dbReference>
<dbReference type="PaxDb" id="2903-EOD13836"/>
<feature type="region of interest" description="Disordered" evidence="2">
    <location>
        <begin position="92"/>
        <end position="120"/>
    </location>
</feature>
<evidence type="ECO:0000313" key="5">
    <source>
        <dbReference type="Proteomes" id="UP000013827"/>
    </source>
</evidence>
<reference evidence="4" key="2">
    <citation type="submission" date="2024-10" db="UniProtKB">
        <authorList>
            <consortium name="EnsemblProtists"/>
        </authorList>
    </citation>
    <scope>IDENTIFICATION</scope>
</reference>
<feature type="compositionally biased region" description="Pro residues" evidence="2">
    <location>
        <begin position="101"/>
        <end position="113"/>
    </location>
</feature>
<keyword evidence="1" id="KW-0175">Coiled coil</keyword>
<name>A0A0D3IRF1_EMIH1</name>
<dbReference type="RefSeq" id="XP_005766265.1">
    <property type="nucleotide sequence ID" value="XM_005766208.1"/>
</dbReference>
<feature type="signal peptide" evidence="3">
    <location>
        <begin position="1"/>
        <end position="17"/>
    </location>
</feature>
<dbReference type="AlphaFoldDB" id="A0A0D3IRF1"/>
<organism evidence="4 5">
    <name type="scientific">Emiliania huxleyi (strain CCMP1516)</name>
    <dbReference type="NCBI Taxonomy" id="280463"/>
    <lineage>
        <taxon>Eukaryota</taxon>
        <taxon>Haptista</taxon>
        <taxon>Haptophyta</taxon>
        <taxon>Prymnesiophyceae</taxon>
        <taxon>Isochrysidales</taxon>
        <taxon>Noelaerhabdaceae</taxon>
        <taxon>Emiliania</taxon>
    </lineage>
</organism>
<proteinExistence type="predicted"/>
<feature type="region of interest" description="Disordered" evidence="2">
    <location>
        <begin position="371"/>
        <end position="417"/>
    </location>
</feature>
<evidence type="ECO:0000313" key="4">
    <source>
        <dbReference type="EnsemblProtists" id="EOD13836"/>
    </source>
</evidence>
<keyword evidence="5" id="KW-1185">Reference proteome</keyword>
<evidence type="ECO:0000256" key="2">
    <source>
        <dbReference type="SAM" id="MobiDB-lite"/>
    </source>
</evidence>
<reference evidence="5" key="1">
    <citation type="journal article" date="2013" name="Nature">
        <title>Pan genome of the phytoplankton Emiliania underpins its global distribution.</title>
        <authorList>
            <person name="Read B.A."/>
            <person name="Kegel J."/>
            <person name="Klute M.J."/>
            <person name="Kuo A."/>
            <person name="Lefebvre S.C."/>
            <person name="Maumus F."/>
            <person name="Mayer C."/>
            <person name="Miller J."/>
            <person name="Monier A."/>
            <person name="Salamov A."/>
            <person name="Young J."/>
            <person name="Aguilar M."/>
            <person name="Claverie J.M."/>
            <person name="Frickenhaus S."/>
            <person name="Gonzalez K."/>
            <person name="Herman E.K."/>
            <person name="Lin Y.C."/>
            <person name="Napier J."/>
            <person name="Ogata H."/>
            <person name="Sarno A.F."/>
            <person name="Shmutz J."/>
            <person name="Schroeder D."/>
            <person name="de Vargas C."/>
            <person name="Verret F."/>
            <person name="von Dassow P."/>
            <person name="Valentin K."/>
            <person name="Van de Peer Y."/>
            <person name="Wheeler G."/>
            <person name="Dacks J.B."/>
            <person name="Delwiche C.F."/>
            <person name="Dyhrman S.T."/>
            <person name="Glockner G."/>
            <person name="John U."/>
            <person name="Richards T."/>
            <person name="Worden A.Z."/>
            <person name="Zhang X."/>
            <person name="Grigoriev I.V."/>
            <person name="Allen A.E."/>
            <person name="Bidle K."/>
            <person name="Borodovsky M."/>
            <person name="Bowler C."/>
            <person name="Brownlee C."/>
            <person name="Cock J.M."/>
            <person name="Elias M."/>
            <person name="Gladyshev V.N."/>
            <person name="Groth M."/>
            <person name="Guda C."/>
            <person name="Hadaegh A."/>
            <person name="Iglesias-Rodriguez M.D."/>
            <person name="Jenkins J."/>
            <person name="Jones B.M."/>
            <person name="Lawson T."/>
            <person name="Leese F."/>
            <person name="Lindquist E."/>
            <person name="Lobanov A."/>
            <person name="Lomsadze A."/>
            <person name="Malik S.B."/>
            <person name="Marsh M.E."/>
            <person name="Mackinder L."/>
            <person name="Mock T."/>
            <person name="Mueller-Roeber B."/>
            <person name="Pagarete A."/>
            <person name="Parker M."/>
            <person name="Probert I."/>
            <person name="Quesneville H."/>
            <person name="Raines C."/>
            <person name="Rensing S.A."/>
            <person name="Riano-Pachon D.M."/>
            <person name="Richier S."/>
            <person name="Rokitta S."/>
            <person name="Shiraiwa Y."/>
            <person name="Soanes D.M."/>
            <person name="van der Giezen M."/>
            <person name="Wahlund T.M."/>
            <person name="Williams B."/>
            <person name="Wilson W."/>
            <person name="Wolfe G."/>
            <person name="Wurch L.L."/>
        </authorList>
    </citation>
    <scope>NUCLEOTIDE SEQUENCE</scope>
</reference>
<feature type="chain" id="PRO_5044277885" description="Thioredoxin domain-containing protein" evidence="3">
    <location>
        <begin position="18"/>
        <end position="453"/>
    </location>
</feature>
<dbReference type="HOGENOM" id="CLU_604741_0_0_1"/>
<dbReference type="Proteomes" id="UP000013827">
    <property type="component" value="Unassembled WGS sequence"/>
</dbReference>
<evidence type="ECO:0000256" key="1">
    <source>
        <dbReference type="SAM" id="Coils"/>
    </source>
</evidence>